<keyword evidence="2" id="KW-1185">Reference proteome</keyword>
<accession>A0A1B4XX14</accession>
<evidence type="ECO:0000313" key="2">
    <source>
        <dbReference type="Proteomes" id="UP000224877"/>
    </source>
</evidence>
<organism evidence="1 2">
    <name type="scientific">Tenacibaculum phage pT24</name>
    <dbReference type="NCBI Taxonomy" id="1880590"/>
    <lineage>
        <taxon>Viruses</taxon>
        <taxon>Duplodnaviria</taxon>
        <taxon>Heunggongvirae</taxon>
        <taxon>Uroviricota</taxon>
        <taxon>Caudoviricetes</taxon>
        <taxon>Kungbxnavirus</taxon>
        <taxon>Kungbxnavirus pT24</taxon>
    </lineage>
</organism>
<dbReference type="EMBL" id="LC168164">
    <property type="protein sequence ID" value="BAV39352.1"/>
    <property type="molecule type" value="Genomic_DNA"/>
</dbReference>
<proteinExistence type="predicted"/>
<name>A0A1B4XX14_9CAUD</name>
<gene>
    <name evidence="1" type="ORF">BPT24_232</name>
</gene>
<evidence type="ECO:0000313" key="1">
    <source>
        <dbReference type="EMBL" id="BAV39352.1"/>
    </source>
</evidence>
<dbReference type="Proteomes" id="UP000224877">
    <property type="component" value="Segment"/>
</dbReference>
<sequence length="156" mass="18065">MKKQVKNVSEYLTEAMLSNHLLERLSGRVEKFNEVDLPKQKKQEILDNIENVSKLNFPSNKDYAVMVGYFSINQKSDLYVEEPTGKYYRIYDFLGVDSTGNQIWIIIRSGNIVSVMLRKGIQPVENMRVDVVVKNINKFIKNFKTGGSRGKKNRKK</sequence>
<reference evidence="1 2" key="1">
    <citation type="submission" date="2016-07" db="EMBL/GenBank/DDBJ databases">
        <title>Characterization of three bacteriophages infecting bacteria isolated from shrimp culture pond water.</title>
        <authorList>
            <person name="Khoa H.V."/>
        </authorList>
    </citation>
    <scope>NUCLEOTIDE SEQUENCE [LARGE SCALE GENOMIC DNA]</scope>
</reference>
<protein>
    <submittedName>
        <fullName evidence="1">Uncharacterized protein</fullName>
    </submittedName>
</protein>